<evidence type="ECO:0000313" key="2">
    <source>
        <dbReference type="EMBL" id="GAA1414225.1"/>
    </source>
</evidence>
<protein>
    <recommendedName>
        <fullName evidence="4">NlpC/P60 domain-containing protein</fullName>
    </recommendedName>
</protein>
<organism evidence="2 3">
    <name type="scientific">Streptomyces thermospinosisporus</name>
    <dbReference type="NCBI Taxonomy" id="161482"/>
    <lineage>
        <taxon>Bacteria</taxon>
        <taxon>Bacillati</taxon>
        <taxon>Actinomycetota</taxon>
        <taxon>Actinomycetes</taxon>
        <taxon>Kitasatosporales</taxon>
        <taxon>Streptomycetaceae</taxon>
        <taxon>Streptomyces</taxon>
    </lineage>
</organism>
<dbReference type="InterPro" id="IPR038765">
    <property type="entry name" value="Papain-like_cys_pep_sf"/>
</dbReference>
<evidence type="ECO:0008006" key="4">
    <source>
        <dbReference type="Google" id="ProtNLM"/>
    </source>
</evidence>
<evidence type="ECO:0000313" key="3">
    <source>
        <dbReference type="Proteomes" id="UP001500973"/>
    </source>
</evidence>
<reference evidence="2 3" key="1">
    <citation type="journal article" date="2019" name="Int. J. Syst. Evol. Microbiol.">
        <title>The Global Catalogue of Microorganisms (GCM) 10K type strain sequencing project: providing services to taxonomists for standard genome sequencing and annotation.</title>
        <authorList>
            <consortium name="The Broad Institute Genomics Platform"/>
            <consortium name="The Broad Institute Genome Sequencing Center for Infectious Disease"/>
            <person name="Wu L."/>
            <person name="Ma J."/>
        </authorList>
    </citation>
    <scope>NUCLEOTIDE SEQUENCE [LARGE SCALE GENOMIC DNA]</scope>
    <source>
        <strain evidence="2 3">JCM 11756</strain>
    </source>
</reference>
<dbReference type="SUPFAM" id="SSF54001">
    <property type="entry name" value="Cysteine proteinases"/>
    <property type="match status" value="1"/>
</dbReference>
<comment type="caution">
    <text evidence="2">The sequence shown here is derived from an EMBL/GenBank/DDBJ whole genome shotgun (WGS) entry which is preliminary data.</text>
</comment>
<dbReference type="RefSeq" id="WP_344009124.1">
    <property type="nucleotide sequence ID" value="NZ_BAAAIZ010000002.1"/>
</dbReference>
<sequence>MESPVFEEFEPASDCDCPGCVHWRRVLPYSPAGRAAGHPAARRPLVVATATAAALRGGAIPAVAAPSPSPAPGTTGLPGDSADQGQETPQGPQGPLYGPGGQAAPLAAPAQIRAITRAEIIRRARKWVTEKVPYRTNAYWSDGYRQDCSGYVSMAWNLPRNEWTGSLASYAEKISRSELQPGDMLLFHNAADPVEGSHVVLFGGWSDPERTSYLACELAPPHARARTTPYAYWTNSSRCVPYRYKGVTASTAGSVPAAVPRRTPFPGASHFGPGAVNAYVTELGRTLSGRGGARFYAVGPGPRRTEADRRATRAFQQAQGRRGPAADGLPGPVTRGLLVTGRGQDIPRHTKSGASASAGPAPSAPPPGAAQAPASHGVPGYPGRAAFRPGAENAYVTRLGRQLVRKGFGRHYTTGPGPRWTEADRRNVEDFQRAQGWRGGAADGHPGPETWRRLFL</sequence>
<keyword evidence="3" id="KW-1185">Reference proteome</keyword>
<feature type="compositionally biased region" description="Low complexity" evidence="1">
    <location>
        <begin position="352"/>
        <end position="361"/>
    </location>
</feature>
<dbReference type="InterPro" id="IPR036365">
    <property type="entry name" value="PGBD-like_sf"/>
</dbReference>
<dbReference type="EMBL" id="BAAAIZ010000002">
    <property type="protein sequence ID" value="GAA1414225.1"/>
    <property type="molecule type" value="Genomic_DNA"/>
</dbReference>
<dbReference type="SUPFAM" id="SSF47090">
    <property type="entry name" value="PGBD-like"/>
    <property type="match status" value="1"/>
</dbReference>
<dbReference type="Proteomes" id="UP001500973">
    <property type="component" value="Unassembled WGS sequence"/>
</dbReference>
<dbReference type="NCBIfam" id="NF038080">
    <property type="entry name" value="PG_bind_siph"/>
    <property type="match status" value="2"/>
</dbReference>
<dbReference type="Gene3D" id="1.10.101.10">
    <property type="entry name" value="PGBD-like superfamily/PGBD"/>
    <property type="match status" value="1"/>
</dbReference>
<proteinExistence type="predicted"/>
<feature type="region of interest" description="Disordered" evidence="1">
    <location>
        <begin position="436"/>
        <end position="456"/>
    </location>
</feature>
<feature type="region of interest" description="Disordered" evidence="1">
    <location>
        <begin position="61"/>
        <end position="104"/>
    </location>
</feature>
<gene>
    <name evidence="2" type="ORF">GCM10009601_01680</name>
</gene>
<feature type="region of interest" description="Disordered" evidence="1">
    <location>
        <begin position="294"/>
        <end position="385"/>
    </location>
</feature>
<dbReference type="InterPro" id="IPR047763">
    <property type="entry name" value="PG_bind_dom_phiBT1-type"/>
</dbReference>
<dbReference type="InterPro" id="IPR036366">
    <property type="entry name" value="PGBDSf"/>
</dbReference>
<dbReference type="Gene3D" id="3.90.1720.10">
    <property type="entry name" value="endopeptidase domain like (from Nostoc punctiforme)"/>
    <property type="match status" value="1"/>
</dbReference>
<evidence type="ECO:0000256" key="1">
    <source>
        <dbReference type="SAM" id="MobiDB-lite"/>
    </source>
</evidence>
<accession>A0ABN1YHW4</accession>
<name>A0ABN1YHW4_9ACTN</name>